<sequence length="382" mass="44139">MGKMSREQHPLKIAIVTNVVPKYREGFYKRLFNEKNLKIDVYCQSEIPRTGLRTIKGYEQIKTVSFWGISKEVFVWQFLPFLKIFKKYDLVFVDGNPRYASHFILATLLRLLNKKVVLWTMAHSFNAKPLFEKIRLAWTRCFNNVFVYNDFEARVLKKQWPKHNIIGMNNGLDQEEIDSIISRWNKGKLSYWQIKNGLEAKLVVLSCARLTKKNQLDLFLNSLPDIVTQIPSIIWCIIGSGEEHQHLENMVKTLGMNNHVRLIGDLYDEQALAPWFLSSRLMIHPASIGLSLLHAFAYGVPVLTNDDFKRHGPEIVALEDGKNGLLFREGDATHLKEKVVSFFSNESVEANMRLAAKFSAQHKFNTGIMADNFLRMVTITMQ</sequence>
<dbReference type="InterPro" id="IPR050194">
    <property type="entry name" value="Glycosyltransferase_grp1"/>
</dbReference>
<dbReference type="PANTHER" id="PTHR45947:SF3">
    <property type="entry name" value="SULFOQUINOVOSYL TRANSFERASE SQD2"/>
    <property type="match status" value="1"/>
</dbReference>
<comment type="caution">
    <text evidence="2">The sequence shown here is derived from an EMBL/GenBank/DDBJ whole genome shotgun (WGS) entry which is preliminary data.</text>
</comment>
<dbReference type="CDD" id="cd03801">
    <property type="entry name" value="GT4_PimA-like"/>
    <property type="match status" value="1"/>
</dbReference>
<dbReference type="GO" id="GO:0016758">
    <property type="term" value="F:hexosyltransferase activity"/>
    <property type="evidence" value="ECO:0007669"/>
    <property type="project" value="TreeGrafter"/>
</dbReference>
<evidence type="ECO:0000313" key="3">
    <source>
        <dbReference type="Proteomes" id="UP000283433"/>
    </source>
</evidence>
<dbReference type="EMBL" id="MBTA01000001">
    <property type="protein sequence ID" value="RKD20440.1"/>
    <property type="molecule type" value="Genomic_DNA"/>
</dbReference>
<dbReference type="RefSeq" id="WP_120180356.1">
    <property type="nucleotide sequence ID" value="NZ_MBTA01000001.1"/>
</dbReference>
<gene>
    <name evidence="2" type="ORF">BCY91_02150</name>
</gene>
<dbReference type="PANTHER" id="PTHR45947">
    <property type="entry name" value="SULFOQUINOVOSYL TRANSFERASE SQD2"/>
    <property type="match status" value="1"/>
</dbReference>
<reference evidence="2 3" key="1">
    <citation type="submission" date="2016-07" db="EMBL/GenBank/DDBJ databases">
        <title>Genome of Pelobium manganitolerans.</title>
        <authorList>
            <person name="Wu S."/>
            <person name="Wang G."/>
        </authorList>
    </citation>
    <scope>NUCLEOTIDE SEQUENCE [LARGE SCALE GENOMIC DNA]</scope>
    <source>
        <strain evidence="2 3">YS-25</strain>
    </source>
</reference>
<evidence type="ECO:0000259" key="1">
    <source>
        <dbReference type="Pfam" id="PF00534"/>
    </source>
</evidence>
<dbReference type="OrthoDB" id="7560678at2"/>
<dbReference type="InterPro" id="IPR001296">
    <property type="entry name" value="Glyco_trans_1"/>
</dbReference>
<organism evidence="2 3">
    <name type="scientific">Pelobium manganitolerans</name>
    <dbReference type="NCBI Taxonomy" id="1842495"/>
    <lineage>
        <taxon>Bacteria</taxon>
        <taxon>Pseudomonadati</taxon>
        <taxon>Bacteroidota</taxon>
        <taxon>Sphingobacteriia</taxon>
        <taxon>Sphingobacteriales</taxon>
        <taxon>Sphingobacteriaceae</taxon>
        <taxon>Pelobium</taxon>
    </lineage>
</organism>
<dbReference type="Pfam" id="PF00534">
    <property type="entry name" value="Glycos_transf_1"/>
    <property type="match status" value="1"/>
</dbReference>
<dbReference type="AlphaFoldDB" id="A0A419SCN6"/>
<evidence type="ECO:0000313" key="2">
    <source>
        <dbReference type="EMBL" id="RKD20440.1"/>
    </source>
</evidence>
<dbReference type="SUPFAM" id="SSF53756">
    <property type="entry name" value="UDP-Glycosyltransferase/glycogen phosphorylase"/>
    <property type="match status" value="1"/>
</dbReference>
<proteinExistence type="predicted"/>
<feature type="domain" description="Glycosyl transferase family 1" evidence="1">
    <location>
        <begin position="199"/>
        <end position="356"/>
    </location>
</feature>
<accession>A0A419SCN6</accession>
<dbReference type="Gene3D" id="3.40.50.2000">
    <property type="entry name" value="Glycogen Phosphorylase B"/>
    <property type="match status" value="2"/>
</dbReference>
<protein>
    <recommendedName>
        <fullName evidence="1">Glycosyl transferase family 1 domain-containing protein</fullName>
    </recommendedName>
</protein>
<keyword evidence="3" id="KW-1185">Reference proteome</keyword>
<dbReference type="Proteomes" id="UP000283433">
    <property type="component" value="Unassembled WGS sequence"/>
</dbReference>
<name>A0A419SCN6_9SPHI</name>